<accession>A0A7X4H3J7</accession>
<keyword evidence="1" id="KW-0472">Membrane</keyword>
<dbReference type="RefSeq" id="WP_161051023.1">
    <property type="nucleotide sequence ID" value="NZ_WWCR01000018.1"/>
</dbReference>
<evidence type="ECO:0000313" key="3">
    <source>
        <dbReference type="Proteomes" id="UP000469734"/>
    </source>
</evidence>
<proteinExistence type="predicted"/>
<dbReference type="AlphaFoldDB" id="A0A7X4H3J7"/>
<keyword evidence="1" id="KW-1133">Transmembrane helix</keyword>
<name>A0A7X4H3J7_9BURK</name>
<sequence length="77" mass="8720">MRTLHVQWLGAFAEIGRRTWMVLALRILSWPFNVAVRMGARIITACIKLTLAVLGMVVFGGFIFGVGYVIFYPMFSH</sequence>
<dbReference type="Proteomes" id="UP000469734">
    <property type="component" value="Unassembled WGS sequence"/>
</dbReference>
<dbReference type="EMBL" id="WWCR01000018">
    <property type="protein sequence ID" value="MYM73969.1"/>
    <property type="molecule type" value="Genomic_DNA"/>
</dbReference>
<gene>
    <name evidence="2" type="ORF">GTP56_17435</name>
</gene>
<keyword evidence="1" id="KW-0812">Transmembrane</keyword>
<evidence type="ECO:0000313" key="2">
    <source>
        <dbReference type="EMBL" id="MYM73969.1"/>
    </source>
</evidence>
<evidence type="ECO:0000256" key="1">
    <source>
        <dbReference type="SAM" id="Phobius"/>
    </source>
</evidence>
<comment type="caution">
    <text evidence="2">The sequence shown here is derived from an EMBL/GenBank/DDBJ whole genome shotgun (WGS) entry which is preliminary data.</text>
</comment>
<feature type="transmembrane region" description="Helical" evidence="1">
    <location>
        <begin position="51"/>
        <end position="75"/>
    </location>
</feature>
<reference evidence="2 3" key="1">
    <citation type="submission" date="2019-12" db="EMBL/GenBank/DDBJ databases">
        <title>Novel species isolated from a subtropical stream in China.</title>
        <authorList>
            <person name="Lu H."/>
        </authorList>
    </citation>
    <scope>NUCLEOTIDE SEQUENCE [LARGE SCALE GENOMIC DNA]</scope>
    <source>
        <strain evidence="2 3">FT134W</strain>
    </source>
</reference>
<protein>
    <submittedName>
        <fullName evidence="2">Uncharacterized protein</fullName>
    </submittedName>
</protein>
<organism evidence="2 3">
    <name type="scientific">Duganella margarita</name>
    <dbReference type="NCBI Taxonomy" id="2692170"/>
    <lineage>
        <taxon>Bacteria</taxon>
        <taxon>Pseudomonadati</taxon>
        <taxon>Pseudomonadota</taxon>
        <taxon>Betaproteobacteria</taxon>
        <taxon>Burkholderiales</taxon>
        <taxon>Oxalobacteraceae</taxon>
        <taxon>Telluria group</taxon>
        <taxon>Duganella</taxon>
    </lineage>
</organism>